<evidence type="ECO:0000256" key="6">
    <source>
        <dbReference type="ARBA" id="ARBA00057728"/>
    </source>
</evidence>
<reference evidence="11" key="3">
    <citation type="submission" date="2025-09" db="UniProtKB">
        <authorList>
            <consortium name="Ensembl"/>
        </authorList>
    </citation>
    <scope>IDENTIFICATION</scope>
</reference>
<comment type="function">
    <text evidence="6">Tumor suppressor. It blocks the growth, invasion, and metastatic properties of mammary tumors. As it does not undergo the S (stressed) to R (relaxed) conformational transition characteristic of active serpins, it exhibits no serine protease inhibitory activity.</text>
</comment>
<evidence type="ECO:0000256" key="2">
    <source>
        <dbReference type="ARBA" id="ARBA00006426"/>
    </source>
</evidence>
<dbReference type="Gene3D" id="3.30.497.10">
    <property type="entry name" value="Antithrombin, subunit I, domain 2"/>
    <property type="match status" value="1"/>
</dbReference>
<gene>
    <name evidence="11" type="primary">SERPINB5</name>
</gene>
<dbReference type="GO" id="GO:0001533">
    <property type="term" value="C:cornified envelope"/>
    <property type="evidence" value="ECO:0007669"/>
    <property type="project" value="Ensembl"/>
</dbReference>
<evidence type="ECO:0000256" key="4">
    <source>
        <dbReference type="ARBA" id="ARBA00023180"/>
    </source>
</evidence>
<evidence type="ECO:0000256" key="3">
    <source>
        <dbReference type="ARBA" id="ARBA00022525"/>
    </source>
</evidence>
<dbReference type="Ensembl" id="ENSVURT00010019228.1">
    <property type="protein sequence ID" value="ENSVURP00010016919.1"/>
    <property type="gene ID" value="ENSVURG00010012951.1"/>
</dbReference>
<dbReference type="RefSeq" id="XP_027724933.1">
    <property type="nucleotide sequence ID" value="XM_027869132.1"/>
</dbReference>
<evidence type="ECO:0000313" key="12">
    <source>
        <dbReference type="Proteomes" id="UP000314987"/>
    </source>
</evidence>
<dbReference type="GO" id="GO:0002009">
    <property type="term" value="P:morphogenesis of an epithelium"/>
    <property type="evidence" value="ECO:0007669"/>
    <property type="project" value="Ensembl"/>
</dbReference>
<dbReference type="SUPFAM" id="SSF56574">
    <property type="entry name" value="Serpins"/>
    <property type="match status" value="1"/>
</dbReference>
<dbReference type="FunFam" id="2.30.39.10:FF:000014">
    <property type="entry name" value="Serpin family B member 9"/>
    <property type="match status" value="1"/>
</dbReference>
<dbReference type="PRINTS" id="PR00676">
    <property type="entry name" value="MASPIN"/>
</dbReference>
<keyword evidence="3" id="KW-0964">Secreted</keyword>
<organism evidence="11 12">
    <name type="scientific">Vombatus ursinus</name>
    <name type="common">Common wombat</name>
    <dbReference type="NCBI Taxonomy" id="29139"/>
    <lineage>
        <taxon>Eukaryota</taxon>
        <taxon>Metazoa</taxon>
        <taxon>Chordata</taxon>
        <taxon>Craniata</taxon>
        <taxon>Vertebrata</taxon>
        <taxon>Euteleostomi</taxon>
        <taxon>Mammalia</taxon>
        <taxon>Metatheria</taxon>
        <taxon>Diprotodontia</taxon>
        <taxon>Vombatidae</taxon>
        <taxon>Vombatus</taxon>
    </lineage>
</organism>
<comment type="subcellular location">
    <subcellularLocation>
        <location evidence="1">Secreted</location>
        <location evidence="1">Extracellular space</location>
    </subcellularLocation>
</comment>
<dbReference type="CTD" id="5268"/>
<dbReference type="SMART" id="SM00093">
    <property type="entry name" value="SERPIN"/>
    <property type="match status" value="1"/>
</dbReference>
<reference evidence="12" key="1">
    <citation type="submission" date="2018-12" db="EMBL/GenBank/DDBJ databases">
        <authorList>
            <person name="Yazar S."/>
        </authorList>
    </citation>
    <scope>NUCLEOTIDE SEQUENCE [LARGE SCALE GENOMIC DNA]</scope>
</reference>
<reference evidence="11" key="2">
    <citation type="submission" date="2025-08" db="UniProtKB">
        <authorList>
            <consortium name="Ensembl"/>
        </authorList>
    </citation>
    <scope>IDENTIFICATION</scope>
</reference>
<dbReference type="Proteomes" id="UP000314987">
    <property type="component" value="Unassembled WGS sequence"/>
</dbReference>
<dbReference type="InterPro" id="IPR036186">
    <property type="entry name" value="Serpin_sf"/>
</dbReference>
<dbReference type="FunFam" id="3.30.497.10:FF:000009">
    <property type="entry name" value="serpin B5 isoform X2"/>
    <property type="match status" value="1"/>
</dbReference>
<dbReference type="GO" id="GO:0050678">
    <property type="term" value="P:regulation of epithelial cell proliferation"/>
    <property type="evidence" value="ECO:0007669"/>
    <property type="project" value="Ensembl"/>
</dbReference>
<dbReference type="PANTHER" id="PTHR11461:SF55">
    <property type="entry name" value="SERPIN B5"/>
    <property type="match status" value="1"/>
</dbReference>
<dbReference type="InterPro" id="IPR033836">
    <property type="entry name" value="SERPINB5_serpin_dom"/>
</dbReference>
<keyword evidence="12" id="KW-1185">Reference proteome</keyword>
<dbReference type="InterPro" id="IPR042178">
    <property type="entry name" value="Serpin_sf_1"/>
</dbReference>
<name>A0A4X2KXB2_VOMUR</name>
<dbReference type="InterPro" id="IPR042185">
    <property type="entry name" value="Serpin_sf_2"/>
</dbReference>
<dbReference type="CDD" id="cd02057">
    <property type="entry name" value="serpinB5_maspin"/>
    <property type="match status" value="1"/>
</dbReference>
<dbReference type="GO" id="GO:0016528">
    <property type="term" value="C:sarcoplasm"/>
    <property type="evidence" value="ECO:0007669"/>
    <property type="project" value="Ensembl"/>
</dbReference>
<dbReference type="GO" id="GO:0060512">
    <property type="term" value="P:prostate gland morphogenesis"/>
    <property type="evidence" value="ECO:0007669"/>
    <property type="project" value="Ensembl"/>
</dbReference>
<dbReference type="GeneTree" id="ENSGT00940000160674"/>
<dbReference type="InterPro" id="IPR000215">
    <property type="entry name" value="Serpin_fam"/>
</dbReference>
<protein>
    <recommendedName>
        <fullName evidence="5">Serpin B5</fullName>
    </recommendedName>
    <alternativeName>
        <fullName evidence="9">Maspin</fullName>
    </alternativeName>
    <alternativeName>
        <fullName evidence="8">Peptidase inhibitor 5</fullName>
    </alternativeName>
</protein>
<proteinExistence type="inferred from homology"/>
<evidence type="ECO:0000259" key="10">
    <source>
        <dbReference type="SMART" id="SM00093"/>
    </source>
</evidence>
<evidence type="ECO:0000256" key="9">
    <source>
        <dbReference type="ARBA" id="ARBA00080140"/>
    </source>
</evidence>
<sequence length="375" mass="42076">MDALRLANSAFAVDLFKQLCDKEAASNVLFSPICLSTSLSLAQVGSKGDTASEIGKVLHFENVKDVPFAFQTVTSDVNKLSSFYSLKLIKRLYVDKSLNPSTEFVSATKRPYANEMETVDFKDKLEETKGQINKSIKDLTDGHFENILTEDSVNDQTKILVVNAAYFIGKWMKKFPESETKECPFRINKTDTKPVQMMNIEATFCMGNIKDINCKIIELPFQNKHLSMLILLPKDVEDDSTGLEKVEKELSPETLQEWTNPSTMASAKVKLSIPKFKVEKIIDPKTDLESLGMKNVFDESTSDFSGLSETKGVALSNVIHKACLEISEDGGDSIEVPGSRILQHKDEFNADHPFIYIIRHNKTRNIIFFGKFCSP</sequence>
<dbReference type="RefSeq" id="XP_027724932.1">
    <property type="nucleotide sequence ID" value="XM_027869131.1"/>
</dbReference>
<dbReference type="OMA" id="FITNWMK"/>
<dbReference type="Pfam" id="PF00079">
    <property type="entry name" value="Serpin"/>
    <property type="match status" value="1"/>
</dbReference>
<evidence type="ECO:0000256" key="5">
    <source>
        <dbReference type="ARBA" id="ARBA00024076"/>
    </source>
</evidence>
<dbReference type="PANTHER" id="PTHR11461">
    <property type="entry name" value="SERINE PROTEASE INHIBITOR, SERPIN"/>
    <property type="match status" value="1"/>
</dbReference>
<dbReference type="PROSITE" id="PS00284">
    <property type="entry name" value="SERPIN"/>
    <property type="match status" value="1"/>
</dbReference>
<evidence type="ECO:0000256" key="1">
    <source>
        <dbReference type="ARBA" id="ARBA00004239"/>
    </source>
</evidence>
<keyword evidence="4" id="KW-0325">Glycoprotein</keyword>
<evidence type="ECO:0000256" key="7">
    <source>
        <dbReference type="ARBA" id="ARBA00062393"/>
    </source>
</evidence>
<dbReference type="OrthoDB" id="671595at2759"/>
<dbReference type="GO" id="GO:0004867">
    <property type="term" value="F:serine-type endopeptidase inhibitor activity"/>
    <property type="evidence" value="ECO:0007669"/>
    <property type="project" value="InterPro"/>
</dbReference>
<accession>A0A4X2KXB2</accession>
<dbReference type="AlphaFoldDB" id="A0A4X2KXB2"/>
<dbReference type="GO" id="GO:0005615">
    <property type="term" value="C:extracellular space"/>
    <property type="evidence" value="ECO:0007669"/>
    <property type="project" value="InterPro"/>
</dbReference>
<dbReference type="Gene3D" id="2.30.39.10">
    <property type="entry name" value="Alpha-1-antitrypsin, domain 1"/>
    <property type="match status" value="1"/>
</dbReference>
<dbReference type="InterPro" id="IPR023795">
    <property type="entry name" value="Serpin_CS"/>
</dbReference>
<dbReference type="STRING" id="29139.ENSVURP00010016919"/>
<dbReference type="GO" id="GO:0030198">
    <property type="term" value="P:extracellular matrix organization"/>
    <property type="evidence" value="ECO:0007669"/>
    <property type="project" value="Ensembl"/>
</dbReference>
<dbReference type="InterPro" id="IPR000240">
    <property type="entry name" value="Serpin_B9/Maspin"/>
</dbReference>
<comment type="subunit">
    <text evidence="7">Interacts with IRF6.</text>
</comment>
<evidence type="ECO:0000313" key="11">
    <source>
        <dbReference type="Ensembl" id="ENSVURP00010016919.1"/>
    </source>
</evidence>
<dbReference type="InterPro" id="IPR023796">
    <property type="entry name" value="Serpin_dom"/>
</dbReference>
<dbReference type="GeneID" id="114048203"/>
<feature type="domain" description="Serpin" evidence="10">
    <location>
        <begin position="13"/>
        <end position="375"/>
    </location>
</feature>
<comment type="similarity">
    <text evidence="2">Belongs to the serpin family. Ov-serpin subfamily.</text>
</comment>
<evidence type="ECO:0000256" key="8">
    <source>
        <dbReference type="ARBA" id="ARBA00079526"/>
    </source>
</evidence>